<evidence type="ECO:0000256" key="2">
    <source>
        <dbReference type="ARBA" id="ARBA00022833"/>
    </source>
</evidence>
<organism evidence="4 5">
    <name type="scientific">Coniochaeta hoffmannii</name>
    <dbReference type="NCBI Taxonomy" id="91930"/>
    <lineage>
        <taxon>Eukaryota</taxon>
        <taxon>Fungi</taxon>
        <taxon>Dikarya</taxon>
        <taxon>Ascomycota</taxon>
        <taxon>Pezizomycotina</taxon>
        <taxon>Sordariomycetes</taxon>
        <taxon>Sordariomycetidae</taxon>
        <taxon>Coniochaetales</taxon>
        <taxon>Coniochaetaceae</taxon>
        <taxon>Coniochaeta</taxon>
    </lineage>
</organism>
<proteinExistence type="predicted"/>
<keyword evidence="5" id="KW-1185">Reference proteome</keyword>
<feature type="region of interest" description="Disordered" evidence="3">
    <location>
        <begin position="208"/>
        <end position="229"/>
    </location>
</feature>
<evidence type="ECO:0000313" key="4">
    <source>
        <dbReference type="EMBL" id="KAJ9161710.1"/>
    </source>
</evidence>
<feature type="compositionally biased region" description="Acidic residues" evidence="3">
    <location>
        <begin position="464"/>
        <end position="484"/>
    </location>
</feature>
<feature type="compositionally biased region" description="Low complexity" evidence="3">
    <location>
        <begin position="377"/>
        <end position="391"/>
    </location>
</feature>
<dbReference type="Proteomes" id="UP001174691">
    <property type="component" value="Unassembled WGS sequence"/>
</dbReference>
<dbReference type="InterPro" id="IPR051190">
    <property type="entry name" value="Baculoviral_IAP"/>
</dbReference>
<feature type="compositionally biased region" description="Pro residues" evidence="3">
    <location>
        <begin position="657"/>
        <end position="681"/>
    </location>
</feature>
<dbReference type="PANTHER" id="PTHR46771:SF5">
    <property type="entry name" value="DETERIN"/>
    <property type="match status" value="1"/>
</dbReference>
<evidence type="ECO:0000256" key="1">
    <source>
        <dbReference type="ARBA" id="ARBA00022723"/>
    </source>
</evidence>
<dbReference type="Pfam" id="PF00653">
    <property type="entry name" value="BIR"/>
    <property type="match status" value="2"/>
</dbReference>
<dbReference type="SUPFAM" id="SSF57924">
    <property type="entry name" value="Inhibitor of apoptosis (IAP) repeat"/>
    <property type="match status" value="2"/>
</dbReference>
<feature type="region of interest" description="Disordered" evidence="3">
    <location>
        <begin position="788"/>
        <end position="814"/>
    </location>
</feature>
<feature type="compositionally biased region" description="Low complexity" evidence="3">
    <location>
        <begin position="443"/>
        <end position="461"/>
    </location>
</feature>
<evidence type="ECO:0000313" key="5">
    <source>
        <dbReference type="Proteomes" id="UP001174691"/>
    </source>
</evidence>
<dbReference type="PROSITE" id="PS50143">
    <property type="entry name" value="BIR_REPEAT_2"/>
    <property type="match status" value="2"/>
</dbReference>
<feature type="compositionally biased region" description="Polar residues" evidence="3">
    <location>
        <begin position="703"/>
        <end position="717"/>
    </location>
</feature>
<feature type="compositionally biased region" description="Pro residues" evidence="3">
    <location>
        <begin position="633"/>
        <end position="643"/>
    </location>
</feature>
<feature type="compositionally biased region" description="Low complexity" evidence="3">
    <location>
        <begin position="722"/>
        <end position="741"/>
    </location>
</feature>
<feature type="compositionally biased region" description="Basic residues" evidence="3">
    <location>
        <begin position="507"/>
        <end position="522"/>
    </location>
</feature>
<dbReference type="GO" id="GO:0046872">
    <property type="term" value="F:metal ion binding"/>
    <property type="evidence" value="ECO:0007669"/>
    <property type="project" value="UniProtKB-KW"/>
</dbReference>
<feature type="region of interest" description="Disordered" evidence="3">
    <location>
        <begin position="259"/>
        <end position="344"/>
    </location>
</feature>
<evidence type="ECO:0000256" key="3">
    <source>
        <dbReference type="SAM" id="MobiDB-lite"/>
    </source>
</evidence>
<comment type="caution">
    <text evidence="4">The sequence shown here is derived from an EMBL/GenBank/DDBJ whole genome shotgun (WGS) entry which is preliminary data.</text>
</comment>
<reference evidence="4" key="1">
    <citation type="submission" date="2022-07" db="EMBL/GenBank/DDBJ databases">
        <title>Fungi with potential for degradation of polypropylene.</title>
        <authorList>
            <person name="Gostincar C."/>
        </authorList>
    </citation>
    <scope>NUCLEOTIDE SEQUENCE</scope>
    <source>
        <strain evidence="4">EXF-13287</strain>
    </source>
</reference>
<feature type="region of interest" description="Disordered" evidence="3">
    <location>
        <begin position="362"/>
        <end position="758"/>
    </location>
</feature>
<protein>
    <submittedName>
        <fullName evidence="4">Protein bir1</fullName>
    </submittedName>
</protein>
<feature type="compositionally biased region" description="Basic and acidic residues" evidence="3">
    <location>
        <begin position="615"/>
        <end position="624"/>
    </location>
</feature>
<dbReference type="CDD" id="cd00022">
    <property type="entry name" value="BIR"/>
    <property type="match status" value="2"/>
</dbReference>
<dbReference type="EMBL" id="JANBVN010000019">
    <property type="protein sequence ID" value="KAJ9161710.1"/>
    <property type="molecule type" value="Genomic_DNA"/>
</dbReference>
<dbReference type="PANTHER" id="PTHR46771">
    <property type="entry name" value="DETERIN"/>
    <property type="match status" value="1"/>
</dbReference>
<dbReference type="SMART" id="SM00384">
    <property type="entry name" value="AT_hook"/>
    <property type="match status" value="2"/>
</dbReference>
<dbReference type="GO" id="GO:0003677">
    <property type="term" value="F:DNA binding"/>
    <property type="evidence" value="ECO:0007669"/>
    <property type="project" value="InterPro"/>
</dbReference>
<keyword evidence="1" id="KW-0479">Metal-binding</keyword>
<dbReference type="Gene3D" id="1.10.1170.10">
    <property type="entry name" value="Inhibitor Of Apoptosis Protein (2mihbC-IAP-1), Chain A"/>
    <property type="match status" value="2"/>
</dbReference>
<feature type="compositionally biased region" description="Basic and acidic residues" evidence="3">
    <location>
        <begin position="804"/>
        <end position="814"/>
    </location>
</feature>
<keyword evidence="2" id="KW-0862">Zinc</keyword>
<dbReference type="AlphaFoldDB" id="A0AA38SBF2"/>
<sequence>MALSPEDQYFVYENRLASFQGSQPVTKRRASNASSRAPKVLTWPHKKLSPSSFAKAGFVFQPTPANPDNVVCFLCDKALDGWEEDDDPLVEHLKHVPDCGWAMVAAVEAELGEYHRIHPLDPQMIAARKATFAGRWPYDGKKAWKCKTKQLVDAGWYYNPTLESDDMATCAYCQLGLDGWEASDKPMDEHHKRSPDCAFFLMVENNPPPKKARATKAGRASKASRLSVQSVATTMSDLHSAAGDMTLDPDMSVMTTTSVATAGGGKKGRPRKAATAKTRKTRAKKDEAVEIHEDADDAEVPPPPPPKPTRGRKRGSEAIEDSIVMNTEAPAPKKRATRKGRTTEAVEDPVAMEVQEVDMIEAPAAPAKQVGRKKGRASNAKTTTRKASATSLKGKASTASLRAQAAVDDELEQQLQADLERPLTEDEYMTADSESERNKPLPAKKNTSKTAASSHKATARSQQEQEDYAMFDPSPVEDNDAQVDEELRALEAEMNLETDAEPLVVPKKGRKTGTRKVSKQTKKANEPEAPPPPLELVVGPEEDTLVVMREAEIAPELEVEDPDTSSGTVVNKTAAQAPPSKRGRGRPKKSSTISQAGAAEPVDATIQPVPGSLDPKVDAEKVRDSISVAPSPAQAPPPIPPSPAQTKSTRGLNKSLPPRPPSPPPQSEKPAPPPPPTPAAPATPRAAAAAHHHAIIVPSASAKQATLSPSQSPQSSDAENRPPSSQPASSAPGKRAALAPIALPPTTPGRNMGGSPSRRNAMMMLAGWRSTQPWKPVDLDLVFGLAGEEEEEEGGDESGGVGELLKRGGRELTTPERGMTVQEWIFYNAGMAEEMLNAECEAMVSKFEVEGGRALRVLEGLVVE</sequence>
<name>A0AA38SBF2_9PEZI</name>
<feature type="compositionally biased region" description="Acidic residues" evidence="3">
    <location>
        <begin position="553"/>
        <end position="563"/>
    </location>
</feature>
<feature type="compositionally biased region" description="Low complexity" evidence="3">
    <location>
        <begin position="682"/>
        <end position="702"/>
    </location>
</feature>
<dbReference type="InterPro" id="IPR017956">
    <property type="entry name" value="AT_hook_DNA-bd_motif"/>
</dbReference>
<dbReference type="SMART" id="SM00238">
    <property type="entry name" value="BIR"/>
    <property type="match status" value="2"/>
</dbReference>
<gene>
    <name evidence="4" type="ORF">NKR19_g1973</name>
</gene>
<accession>A0AA38SBF2</accession>
<feature type="compositionally biased region" description="Polar residues" evidence="3">
    <location>
        <begin position="564"/>
        <end position="574"/>
    </location>
</feature>
<feature type="compositionally biased region" description="Basic residues" evidence="3">
    <location>
        <begin position="266"/>
        <end position="283"/>
    </location>
</feature>
<dbReference type="InterPro" id="IPR001370">
    <property type="entry name" value="BIR_rpt"/>
</dbReference>